<dbReference type="RefSeq" id="WP_073599215.1">
    <property type="nucleotide sequence ID" value="NZ_MRCB01000008.1"/>
</dbReference>
<sequence length="98" mass="11168">MSIYVGNLSYEVTEEALNSVFAEFGSVRRVHLPTDYETGRVRGFAFVEMDTLTQEDSAIEALDGAQWMGREMKVNKAKPREDRNNRGSFGGSRRNNRF</sequence>
<proteinExistence type="predicted"/>
<dbReference type="EMBL" id="MRCB01000008">
    <property type="protein sequence ID" value="OKH23740.1"/>
    <property type="molecule type" value="Genomic_DNA"/>
</dbReference>
<keyword evidence="1" id="KW-0694">RNA-binding</keyword>
<reference evidence="4 5" key="1">
    <citation type="submission" date="2016-11" db="EMBL/GenBank/DDBJ databases">
        <title>Draft Genome Sequences of Nine Cyanobacterial Strains from Diverse Habitats.</title>
        <authorList>
            <person name="Zhu T."/>
            <person name="Hou S."/>
            <person name="Lu X."/>
            <person name="Hess W.R."/>
        </authorList>
    </citation>
    <scope>NUCLEOTIDE SEQUENCE [LARGE SCALE GENOMIC DNA]</scope>
    <source>
        <strain evidence="4 5">NIES-593</strain>
    </source>
</reference>
<dbReference type="AlphaFoldDB" id="A0A1U7HJH1"/>
<dbReference type="PROSITE" id="PS50102">
    <property type="entry name" value="RRM"/>
    <property type="match status" value="1"/>
</dbReference>
<dbReference type="InterPro" id="IPR012677">
    <property type="entry name" value="Nucleotide-bd_a/b_plait_sf"/>
</dbReference>
<comment type="caution">
    <text evidence="4">The sequence shown here is derived from an EMBL/GenBank/DDBJ whole genome shotgun (WGS) entry which is preliminary data.</text>
</comment>
<gene>
    <name evidence="4" type="ORF">NIES593_08725</name>
</gene>
<dbReference type="STRING" id="1921803.NIES593_08725"/>
<organism evidence="4 5">
    <name type="scientific">Hydrococcus rivularis NIES-593</name>
    <dbReference type="NCBI Taxonomy" id="1921803"/>
    <lineage>
        <taxon>Bacteria</taxon>
        <taxon>Bacillati</taxon>
        <taxon>Cyanobacteriota</taxon>
        <taxon>Cyanophyceae</taxon>
        <taxon>Pleurocapsales</taxon>
        <taxon>Hydrococcaceae</taxon>
        <taxon>Hydrococcus</taxon>
    </lineage>
</organism>
<evidence type="ECO:0000256" key="1">
    <source>
        <dbReference type="ARBA" id="ARBA00022884"/>
    </source>
</evidence>
<dbReference type="PANTHER" id="PTHR48027">
    <property type="entry name" value="HETEROGENEOUS NUCLEAR RIBONUCLEOPROTEIN 87F-RELATED"/>
    <property type="match status" value="1"/>
</dbReference>
<evidence type="ECO:0000256" key="2">
    <source>
        <dbReference type="SAM" id="MobiDB-lite"/>
    </source>
</evidence>
<dbReference type="OrthoDB" id="465979at2"/>
<accession>A0A1U7HJH1</accession>
<protein>
    <submittedName>
        <fullName evidence="4">RNA-binding protein</fullName>
    </submittedName>
</protein>
<name>A0A1U7HJH1_9CYAN</name>
<dbReference type="Proteomes" id="UP000186868">
    <property type="component" value="Unassembled WGS sequence"/>
</dbReference>
<feature type="compositionally biased region" description="Basic and acidic residues" evidence="2">
    <location>
        <begin position="71"/>
        <end position="85"/>
    </location>
</feature>
<feature type="region of interest" description="Disordered" evidence="2">
    <location>
        <begin position="71"/>
        <end position="98"/>
    </location>
</feature>
<dbReference type="Pfam" id="PF00076">
    <property type="entry name" value="RRM_1"/>
    <property type="match status" value="1"/>
</dbReference>
<dbReference type="SUPFAM" id="SSF54928">
    <property type="entry name" value="RNA-binding domain, RBD"/>
    <property type="match status" value="1"/>
</dbReference>
<dbReference type="InterPro" id="IPR052462">
    <property type="entry name" value="SLIRP/GR-RBP-like"/>
</dbReference>
<dbReference type="SMART" id="SM00360">
    <property type="entry name" value="RRM"/>
    <property type="match status" value="1"/>
</dbReference>
<dbReference type="InterPro" id="IPR035979">
    <property type="entry name" value="RBD_domain_sf"/>
</dbReference>
<evidence type="ECO:0000259" key="3">
    <source>
        <dbReference type="PROSITE" id="PS50102"/>
    </source>
</evidence>
<dbReference type="GO" id="GO:0003723">
    <property type="term" value="F:RNA binding"/>
    <property type="evidence" value="ECO:0007669"/>
    <property type="project" value="UniProtKB-KW"/>
</dbReference>
<dbReference type="Gene3D" id="3.30.70.330">
    <property type="match status" value="1"/>
</dbReference>
<evidence type="ECO:0000313" key="5">
    <source>
        <dbReference type="Proteomes" id="UP000186868"/>
    </source>
</evidence>
<dbReference type="InterPro" id="IPR000504">
    <property type="entry name" value="RRM_dom"/>
</dbReference>
<keyword evidence="5" id="KW-1185">Reference proteome</keyword>
<evidence type="ECO:0000313" key="4">
    <source>
        <dbReference type="EMBL" id="OKH23740.1"/>
    </source>
</evidence>
<feature type="domain" description="RRM" evidence="3">
    <location>
        <begin position="1"/>
        <end position="79"/>
    </location>
</feature>